<evidence type="ECO:0000256" key="6">
    <source>
        <dbReference type="HAMAP-Rule" id="MF_00076"/>
    </source>
</evidence>
<dbReference type="NCBIfam" id="NF002109">
    <property type="entry name" value="PRK00951.1-5"/>
    <property type="match status" value="1"/>
</dbReference>
<dbReference type="SUPFAM" id="SSF54211">
    <property type="entry name" value="Ribosomal protein S5 domain 2-like"/>
    <property type="match status" value="2"/>
</dbReference>
<reference evidence="9" key="1">
    <citation type="submission" date="2016-10" db="EMBL/GenBank/DDBJ databases">
        <authorList>
            <person name="Varghese N."/>
            <person name="Submissions S."/>
        </authorList>
    </citation>
    <scope>NUCLEOTIDE SEQUENCE [LARGE SCALE GENOMIC DNA]</scope>
    <source>
        <strain evidence="9">DSM 11593</strain>
    </source>
</reference>
<dbReference type="RefSeq" id="WP_090846088.1">
    <property type="nucleotide sequence ID" value="NZ_FNXG01000002.1"/>
</dbReference>
<comment type="subcellular location">
    <subcellularLocation>
        <location evidence="6 7">Cytoplasm</location>
    </subcellularLocation>
</comment>
<evidence type="ECO:0000256" key="5">
    <source>
        <dbReference type="ARBA" id="ARBA00023239"/>
    </source>
</evidence>
<protein>
    <recommendedName>
        <fullName evidence="2 6">Imidazoleglycerol-phosphate dehydratase</fullName>
        <shortName evidence="6">IGPD</shortName>
        <ecNumber evidence="6 7">4.2.1.19</ecNumber>
    </recommendedName>
</protein>
<evidence type="ECO:0000256" key="7">
    <source>
        <dbReference type="RuleBase" id="RU000599"/>
    </source>
</evidence>
<dbReference type="AlphaFoldDB" id="A0A1H6L2P4"/>
<keyword evidence="9" id="KW-1185">Reference proteome</keyword>
<evidence type="ECO:0000256" key="3">
    <source>
        <dbReference type="ARBA" id="ARBA00022605"/>
    </source>
</evidence>
<dbReference type="PANTHER" id="PTHR23133:SF2">
    <property type="entry name" value="IMIDAZOLEGLYCEROL-PHOSPHATE DEHYDRATASE"/>
    <property type="match status" value="1"/>
</dbReference>
<dbReference type="PANTHER" id="PTHR23133">
    <property type="entry name" value="IMIDAZOLEGLYCEROL-PHOSPHATE DEHYDRATASE HIS7"/>
    <property type="match status" value="1"/>
</dbReference>
<dbReference type="NCBIfam" id="NF002111">
    <property type="entry name" value="PRK00951.2-1"/>
    <property type="match status" value="1"/>
</dbReference>
<dbReference type="CDD" id="cd07914">
    <property type="entry name" value="IGPD"/>
    <property type="match status" value="1"/>
</dbReference>
<dbReference type="OrthoDB" id="9813612at2"/>
<dbReference type="UniPathway" id="UPA00031">
    <property type="reaction ID" value="UER00011"/>
</dbReference>
<dbReference type="InterPro" id="IPR020568">
    <property type="entry name" value="Ribosomal_Su5_D2-typ_SF"/>
</dbReference>
<dbReference type="HAMAP" id="MF_00076">
    <property type="entry name" value="HisB"/>
    <property type="match status" value="1"/>
</dbReference>
<dbReference type="Proteomes" id="UP000199125">
    <property type="component" value="Unassembled WGS sequence"/>
</dbReference>
<dbReference type="EC" id="4.2.1.19" evidence="6 7"/>
<comment type="catalytic activity">
    <reaction evidence="6 7">
        <text>D-erythro-1-(imidazol-4-yl)glycerol 3-phosphate = 3-(imidazol-4-yl)-2-oxopropyl phosphate + H2O</text>
        <dbReference type="Rhea" id="RHEA:11040"/>
        <dbReference type="ChEBI" id="CHEBI:15377"/>
        <dbReference type="ChEBI" id="CHEBI:57766"/>
        <dbReference type="ChEBI" id="CHEBI:58278"/>
        <dbReference type="EC" id="4.2.1.19"/>
    </reaction>
</comment>
<comment type="similarity">
    <text evidence="6 7">Belongs to the imidazoleglycerol-phosphate dehydratase family.</text>
</comment>
<evidence type="ECO:0000313" key="9">
    <source>
        <dbReference type="Proteomes" id="UP000199125"/>
    </source>
</evidence>
<dbReference type="InterPro" id="IPR000807">
    <property type="entry name" value="ImidazoleglycerolP_deHydtase"/>
</dbReference>
<evidence type="ECO:0000313" key="8">
    <source>
        <dbReference type="EMBL" id="SEH78521.1"/>
    </source>
</evidence>
<dbReference type="STRING" id="65735.SAMN04488075_1039"/>
<sequence>MSDTAPVSARPVSARHAAVARKTAETDIHVKVDLDGSGRSDSRSGVGFFDHMIDQLARHSLIDIELKADGDLHIDDHHTVEDCGIALGQALARALGDKRGIRRYGSFHLAMDDAQVRAVLDLSGRPFLVWNLPFPAQKIGSFDTELVREFFQALSTHGGITLHVDLIHGFNAHHIAEATFKAVARALREAVEPDPRIGDALPSTKGAL</sequence>
<accession>A0A1H6L2P4</accession>
<dbReference type="FunFam" id="3.30.230.40:FF:000003">
    <property type="entry name" value="Imidazoleglycerol-phosphate dehydratase HisB"/>
    <property type="match status" value="1"/>
</dbReference>
<evidence type="ECO:0000256" key="4">
    <source>
        <dbReference type="ARBA" id="ARBA00023102"/>
    </source>
</evidence>
<comment type="pathway">
    <text evidence="1 6 7">Amino-acid biosynthesis; L-histidine biosynthesis; L-histidine from 5-phospho-alpha-D-ribose 1-diphosphate: step 6/9.</text>
</comment>
<name>A0A1H6L2P4_9RHOB</name>
<gene>
    <name evidence="6" type="primary">hisB</name>
    <name evidence="8" type="ORF">SAMN04488075_1039</name>
</gene>
<organism evidence="8 9">
    <name type="scientific">Paracoccus alkenifer</name>
    <dbReference type="NCBI Taxonomy" id="65735"/>
    <lineage>
        <taxon>Bacteria</taxon>
        <taxon>Pseudomonadati</taxon>
        <taxon>Pseudomonadota</taxon>
        <taxon>Alphaproteobacteria</taxon>
        <taxon>Rhodobacterales</taxon>
        <taxon>Paracoccaceae</taxon>
        <taxon>Paracoccus</taxon>
    </lineage>
</organism>
<dbReference type="GO" id="GO:0000105">
    <property type="term" value="P:L-histidine biosynthetic process"/>
    <property type="evidence" value="ECO:0007669"/>
    <property type="project" value="UniProtKB-UniRule"/>
</dbReference>
<evidence type="ECO:0000256" key="1">
    <source>
        <dbReference type="ARBA" id="ARBA00005047"/>
    </source>
</evidence>
<dbReference type="GO" id="GO:0005737">
    <property type="term" value="C:cytoplasm"/>
    <property type="evidence" value="ECO:0007669"/>
    <property type="project" value="UniProtKB-SubCell"/>
</dbReference>
<dbReference type="NCBIfam" id="NF002114">
    <property type="entry name" value="PRK00951.2-4"/>
    <property type="match status" value="1"/>
</dbReference>
<dbReference type="FunFam" id="3.30.230.40:FF:000001">
    <property type="entry name" value="Imidazoleglycerol-phosphate dehydratase HisB"/>
    <property type="match status" value="1"/>
</dbReference>
<keyword evidence="6" id="KW-0963">Cytoplasm</keyword>
<keyword evidence="3 6" id="KW-0028">Amino-acid biosynthesis</keyword>
<proteinExistence type="inferred from homology"/>
<dbReference type="InterPro" id="IPR020565">
    <property type="entry name" value="ImidazoleglycerP_deHydtase_CS"/>
</dbReference>
<keyword evidence="5 6" id="KW-0456">Lyase</keyword>
<dbReference type="Pfam" id="PF00475">
    <property type="entry name" value="IGPD"/>
    <property type="match status" value="1"/>
</dbReference>
<evidence type="ECO:0000256" key="2">
    <source>
        <dbReference type="ARBA" id="ARBA00016664"/>
    </source>
</evidence>
<dbReference type="PROSITE" id="PS00954">
    <property type="entry name" value="IGP_DEHYDRATASE_1"/>
    <property type="match status" value="1"/>
</dbReference>
<dbReference type="InterPro" id="IPR038494">
    <property type="entry name" value="IGPD_sf"/>
</dbReference>
<dbReference type="Gene3D" id="3.30.230.40">
    <property type="entry name" value="Imidazole glycerol phosphate dehydratase, domain 1"/>
    <property type="match status" value="2"/>
</dbReference>
<dbReference type="PROSITE" id="PS00955">
    <property type="entry name" value="IGP_DEHYDRATASE_2"/>
    <property type="match status" value="1"/>
</dbReference>
<keyword evidence="4 6" id="KW-0368">Histidine biosynthesis</keyword>
<dbReference type="GO" id="GO:0004424">
    <property type="term" value="F:imidazoleglycerol-phosphate dehydratase activity"/>
    <property type="evidence" value="ECO:0007669"/>
    <property type="project" value="UniProtKB-UniRule"/>
</dbReference>
<dbReference type="EMBL" id="FNXG01000002">
    <property type="protein sequence ID" value="SEH78521.1"/>
    <property type="molecule type" value="Genomic_DNA"/>
</dbReference>